<keyword evidence="24" id="KW-1185">Reference proteome</keyword>
<dbReference type="PANTHER" id="PTHR12053">
    <property type="entry name" value="PROTEASE FAMILY M28 PLASMA GLUTAMATE CARBOXYPEPTIDASE-RELATED"/>
    <property type="match status" value="1"/>
</dbReference>
<keyword evidence="16" id="KW-0865">Zymogen</keyword>
<sequence>MTAPATRLSDDQLAKLAASRPSEMNDEPTTGPSTTPATSRTTTTTSSPATSHSGDLLVPRTGPDAAPATGPSSPAGQLAAARMATRMFAFVAAESPALVLSPTAKGDGGIHFVTGVALPTDPLGGGTGPATGPSTSPTTGPAAPATSPAATKPAPWSPNAPKTPPQVVLSTEDFNRLARIARRNIAIKVRVDLKVQFHDDDPMVPNVIAEIPGTDLADEIVMVGAHLDSWHSGTGATDNAAGSVAAMEAVRIIKALGLKPRRTIRIALWTGEEQGLFGSAAYVKKHFGRLEDPATRPTTGPATTGVASPATKPASVPASGPASRPPTLIKGPDYEKLSAYFNLDNGTGRIRGIYCQGNEAAMPIFKQWIEPFADLDARTVTLSNTGGTDHLSFDRIGLPGFQFIQDPMDYRTRTHHSNQDNFDRIQMQDLKQSSTIMAWFVWKAANEPERFPRKPLAATRRS</sequence>
<keyword evidence="12" id="KW-0256">Endoplasmic reticulum</keyword>
<evidence type="ECO:0000256" key="4">
    <source>
        <dbReference type="ARBA" id="ARBA00004613"/>
    </source>
</evidence>
<evidence type="ECO:0000256" key="18">
    <source>
        <dbReference type="ARBA" id="ARBA00023228"/>
    </source>
</evidence>
<keyword evidence="10" id="KW-0732">Signal</keyword>
<feature type="compositionally biased region" description="Low complexity" evidence="21">
    <location>
        <begin position="295"/>
        <end position="311"/>
    </location>
</feature>
<dbReference type="GO" id="GO:0006508">
    <property type="term" value="P:proteolysis"/>
    <property type="evidence" value="ECO:0007669"/>
    <property type="project" value="UniProtKB-KW"/>
</dbReference>
<evidence type="ECO:0000256" key="8">
    <source>
        <dbReference type="ARBA" id="ARBA00022670"/>
    </source>
</evidence>
<keyword evidence="11" id="KW-0378">Hydrolase</keyword>
<evidence type="ECO:0000259" key="22">
    <source>
        <dbReference type="Pfam" id="PF04389"/>
    </source>
</evidence>
<evidence type="ECO:0000256" key="2">
    <source>
        <dbReference type="ARBA" id="ARBA00004371"/>
    </source>
</evidence>
<feature type="region of interest" description="Disordered" evidence="21">
    <location>
        <begin position="121"/>
        <end position="167"/>
    </location>
</feature>
<evidence type="ECO:0000256" key="12">
    <source>
        <dbReference type="ARBA" id="ARBA00022824"/>
    </source>
</evidence>
<evidence type="ECO:0000256" key="10">
    <source>
        <dbReference type="ARBA" id="ARBA00022729"/>
    </source>
</evidence>
<evidence type="ECO:0000256" key="6">
    <source>
        <dbReference type="ARBA" id="ARBA00022525"/>
    </source>
</evidence>
<comment type="subunit">
    <text evidence="19">Homodimer. The monomeric form is inactive while the homodimer is active.</text>
</comment>
<feature type="compositionally biased region" description="Pro residues" evidence="21">
    <location>
        <begin position="155"/>
        <end position="164"/>
    </location>
</feature>
<dbReference type="InterPro" id="IPR007484">
    <property type="entry name" value="Peptidase_M28"/>
</dbReference>
<evidence type="ECO:0000256" key="14">
    <source>
        <dbReference type="ARBA" id="ARBA00023034"/>
    </source>
</evidence>
<feature type="domain" description="Peptidase M28" evidence="22">
    <location>
        <begin position="206"/>
        <end position="438"/>
    </location>
</feature>
<evidence type="ECO:0000256" key="1">
    <source>
        <dbReference type="ARBA" id="ARBA00004240"/>
    </source>
</evidence>
<dbReference type="GO" id="GO:0005764">
    <property type="term" value="C:lysosome"/>
    <property type="evidence" value="ECO:0007669"/>
    <property type="project" value="UniProtKB-SubCell"/>
</dbReference>
<keyword evidence="17" id="KW-0325">Glycoprotein</keyword>
<evidence type="ECO:0000256" key="21">
    <source>
        <dbReference type="SAM" id="MobiDB-lite"/>
    </source>
</evidence>
<feature type="compositionally biased region" description="Low complexity" evidence="21">
    <location>
        <begin position="28"/>
        <end position="51"/>
    </location>
</feature>
<dbReference type="Pfam" id="PF04389">
    <property type="entry name" value="Peptidase_M28"/>
    <property type="match status" value="1"/>
</dbReference>
<evidence type="ECO:0000256" key="11">
    <source>
        <dbReference type="ARBA" id="ARBA00022801"/>
    </source>
</evidence>
<dbReference type="GO" id="GO:0004180">
    <property type="term" value="F:carboxypeptidase activity"/>
    <property type="evidence" value="ECO:0007669"/>
    <property type="project" value="UniProtKB-KW"/>
</dbReference>
<dbReference type="PANTHER" id="PTHR12053:SF3">
    <property type="entry name" value="CARBOXYPEPTIDASE Q"/>
    <property type="match status" value="1"/>
</dbReference>
<gene>
    <name evidence="23" type="ORF">IPV69_00840</name>
</gene>
<feature type="region of interest" description="Disordered" evidence="21">
    <location>
        <begin position="291"/>
        <end position="329"/>
    </location>
</feature>
<evidence type="ECO:0000256" key="3">
    <source>
        <dbReference type="ARBA" id="ARBA00004555"/>
    </source>
</evidence>
<keyword evidence="18" id="KW-0458">Lysosome</keyword>
<dbReference type="GO" id="GO:0070573">
    <property type="term" value="F:metallodipeptidase activity"/>
    <property type="evidence" value="ECO:0007669"/>
    <property type="project" value="InterPro"/>
</dbReference>
<dbReference type="InterPro" id="IPR039866">
    <property type="entry name" value="CPQ"/>
</dbReference>
<dbReference type="EMBL" id="CP063458">
    <property type="protein sequence ID" value="QOV92298.1"/>
    <property type="molecule type" value="Genomic_DNA"/>
</dbReference>
<feature type="compositionally biased region" description="Low complexity" evidence="21">
    <location>
        <begin position="130"/>
        <end position="154"/>
    </location>
</feature>
<evidence type="ECO:0000256" key="5">
    <source>
        <dbReference type="ARBA" id="ARBA00014116"/>
    </source>
</evidence>
<dbReference type="SUPFAM" id="SSF53187">
    <property type="entry name" value="Zn-dependent exopeptidases"/>
    <property type="match status" value="1"/>
</dbReference>
<keyword evidence="6" id="KW-0964">Secreted</keyword>
<evidence type="ECO:0000256" key="20">
    <source>
        <dbReference type="ARBA" id="ARBA00033328"/>
    </source>
</evidence>
<dbReference type="Proteomes" id="UP000593765">
    <property type="component" value="Chromosome"/>
</dbReference>
<evidence type="ECO:0000256" key="16">
    <source>
        <dbReference type="ARBA" id="ARBA00023145"/>
    </source>
</evidence>
<evidence type="ECO:0000313" key="24">
    <source>
        <dbReference type="Proteomes" id="UP000593765"/>
    </source>
</evidence>
<evidence type="ECO:0000256" key="17">
    <source>
        <dbReference type="ARBA" id="ARBA00023180"/>
    </source>
</evidence>
<dbReference type="GO" id="GO:0005576">
    <property type="term" value="C:extracellular region"/>
    <property type="evidence" value="ECO:0007669"/>
    <property type="project" value="UniProtKB-SubCell"/>
</dbReference>
<protein>
    <recommendedName>
        <fullName evidence="5">Carboxypeptidase Q</fullName>
    </recommendedName>
    <alternativeName>
        <fullName evidence="20">Plasma glutamate carboxypeptidase</fullName>
    </alternativeName>
</protein>
<evidence type="ECO:0000256" key="15">
    <source>
        <dbReference type="ARBA" id="ARBA00023049"/>
    </source>
</evidence>
<comment type="subcellular location">
    <subcellularLocation>
        <location evidence="1">Endoplasmic reticulum</location>
    </subcellularLocation>
    <subcellularLocation>
        <location evidence="3">Golgi apparatus</location>
    </subcellularLocation>
    <subcellularLocation>
        <location evidence="2">Lysosome</location>
    </subcellularLocation>
    <subcellularLocation>
        <location evidence="4">Secreted</location>
    </subcellularLocation>
</comment>
<feature type="region of interest" description="Disordered" evidence="21">
    <location>
        <begin position="1"/>
        <end position="77"/>
    </location>
</feature>
<dbReference type="KEGG" id="hbs:IPV69_00840"/>
<dbReference type="AlphaFoldDB" id="A0A7M2X3G0"/>
<evidence type="ECO:0000256" key="19">
    <source>
        <dbReference type="ARBA" id="ARBA00025833"/>
    </source>
</evidence>
<organism evidence="23 24">
    <name type="scientific">Humisphaera borealis</name>
    <dbReference type="NCBI Taxonomy" id="2807512"/>
    <lineage>
        <taxon>Bacteria</taxon>
        <taxon>Pseudomonadati</taxon>
        <taxon>Planctomycetota</taxon>
        <taxon>Phycisphaerae</taxon>
        <taxon>Tepidisphaerales</taxon>
        <taxon>Tepidisphaeraceae</taxon>
        <taxon>Humisphaera</taxon>
    </lineage>
</organism>
<accession>A0A7M2X3G0</accession>
<keyword evidence="14" id="KW-0333">Golgi apparatus</keyword>
<keyword evidence="8" id="KW-0645">Protease</keyword>
<evidence type="ECO:0000256" key="7">
    <source>
        <dbReference type="ARBA" id="ARBA00022645"/>
    </source>
</evidence>
<evidence type="ECO:0000313" key="23">
    <source>
        <dbReference type="EMBL" id="QOV92298.1"/>
    </source>
</evidence>
<evidence type="ECO:0000256" key="9">
    <source>
        <dbReference type="ARBA" id="ARBA00022723"/>
    </source>
</evidence>
<keyword evidence="13" id="KW-0862">Zinc</keyword>
<keyword evidence="7" id="KW-0121">Carboxypeptidase</keyword>
<proteinExistence type="predicted"/>
<name>A0A7M2X3G0_9BACT</name>
<dbReference type="GO" id="GO:0046872">
    <property type="term" value="F:metal ion binding"/>
    <property type="evidence" value="ECO:0007669"/>
    <property type="project" value="UniProtKB-KW"/>
</dbReference>
<keyword evidence="15" id="KW-0482">Metalloprotease</keyword>
<feature type="compositionally biased region" description="Low complexity" evidence="21">
    <location>
        <begin position="61"/>
        <end position="77"/>
    </location>
</feature>
<dbReference type="Gene3D" id="3.40.630.10">
    <property type="entry name" value="Zn peptidases"/>
    <property type="match status" value="1"/>
</dbReference>
<reference evidence="23 24" key="1">
    <citation type="submission" date="2020-10" db="EMBL/GenBank/DDBJ databases">
        <title>Wide distribution of Phycisphaera-like planctomycetes from WD2101 soil group in peatlands and genome analysis of the first cultivated representative.</title>
        <authorList>
            <person name="Dedysh S.N."/>
            <person name="Beletsky A.V."/>
            <person name="Ivanova A."/>
            <person name="Kulichevskaya I.S."/>
            <person name="Suzina N.E."/>
            <person name="Philippov D.A."/>
            <person name="Rakitin A.L."/>
            <person name="Mardanov A.V."/>
            <person name="Ravin N.V."/>
        </authorList>
    </citation>
    <scope>NUCLEOTIDE SEQUENCE [LARGE SCALE GENOMIC DNA]</scope>
    <source>
        <strain evidence="23 24">M1803</strain>
    </source>
</reference>
<keyword evidence="9" id="KW-0479">Metal-binding</keyword>
<evidence type="ECO:0000256" key="13">
    <source>
        <dbReference type="ARBA" id="ARBA00022833"/>
    </source>
</evidence>